<dbReference type="Proteomes" id="UP000523007">
    <property type="component" value="Unassembled WGS sequence"/>
</dbReference>
<organism evidence="1 2">
    <name type="scientific">Lipingzhangella halophila</name>
    <dbReference type="NCBI Taxonomy" id="1783352"/>
    <lineage>
        <taxon>Bacteria</taxon>
        <taxon>Bacillati</taxon>
        <taxon>Actinomycetota</taxon>
        <taxon>Actinomycetes</taxon>
        <taxon>Streptosporangiales</taxon>
        <taxon>Nocardiopsidaceae</taxon>
        <taxon>Lipingzhangella</taxon>
    </lineage>
</organism>
<accession>A0A7W7RL01</accession>
<name>A0A7W7RL01_9ACTN</name>
<proteinExistence type="predicted"/>
<comment type="caution">
    <text evidence="1">The sequence shown here is derived from an EMBL/GenBank/DDBJ whole genome shotgun (WGS) entry which is preliminary data.</text>
</comment>
<dbReference type="EMBL" id="JACHJT010000001">
    <property type="protein sequence ID" value="MBB4933919.1"/>
    <property type="molecule type" value="Genomic_DNA"/>
</dbReference>
<sequence length="37" mass="4051">MGFNTAAPLIPLVRLSDTRQEADRGSIVLVRARKRAA</sequence>
<protein>
    <submittedName>
        <fullName evidence="1">Uncharacterized protein</fullName>
    </submittedName>
</protein>
<evidence type="ECO:0000313" key="2">
    <source>
        <dbReference type="Proteomes" id="UP000523007"/>
    </source>
</evidence>
<dbReference type="AlphaFoldDB" id="A0A7W7RL01"/>
<gene>
    <name evidence="1" type="ORF">F4561_004739</name>
</gene>
<evidence type="ECO:0000313" key="1">
    <source>
        <dbReference type="EMBL" id="MBB4933919.1"/>
    </source>
</evidence>
<keyword evidence="2" id="KW-1185">Reference proteome</keyword>
<reference evidence="1 2" key="1">
    <citation type="submission" date="2020-08" db="EMBL/GenBank/DDBJ databases">
        <title>Sequencing the genomes of 1000 actinobacteria strains.</title>
        <authorList>
            <person name="Klenk H.-P."/>
        </authorList>
    </citation>
    <scope>NUCLEOTIDE SEQUENCE [LARGE SCALE GENOMIC DNA]</scope>
    <source>
        <strain evidence="1 2">DSM 102030</strain>
    </source>
</reference>